<dbReference type="PANTHER" id="PTHR30193">
    <property type="entry name" value="ABC TRANSPORTER PERMEASE PROTEIN"/>
    <property type="match status" value="1"/>
</dbReference>
<keyword evidence="3" id="KW-1003">Cell membrane</keyword>
<evidence type="ECO:0000256" key="4">
    <source>
        <dbReference type="ARBA" id="ARBA00022692"/>
    </source>
</evidence>
<keyword evidence="5 7" id="KW-1133">Transmembrane helix</keyword>
<protein>
    <submittedName>
        <fullName evidence="9">Sugar ABC transporter permease</fullName>
    </submittedName>
</protein>
<dbReference type="Proteomes" id="UP000754750">
    <property type="component" value="Unassembled WGS sequence"/>
</dbReference>
<evidence type="ECO:0000256" key="7">
    <source>
        <dbReference type="RuleBase" id="RU363032"/>
    </source>
</evidence>
<feature type="transmembrane region" description="Helical" evidence="7">
    <location>
        <begin position="259"/>
        <end position="281"/>
    </location>
</feature>
<keyword evidence="2 7" id="KW-0813">Transport</keyword>
<comment type="caution">
    <text evidence="9">The sequence shown here is derived from an EMBL/GenBank/DDBJ whole genome shotgun (WGS) entry which is preliminary data.</text>
</comment>
<dbReference type="GO" id="GO:0055085">
    <property type="term" value="P:transmembrane transport"/>
    <property type="evidence" value="ECO:0007669"/>
    <property type="project" value="InterPro"/>
</dbReference>
<sequence length="292" mass="33109">MRAGRKRNFAPYLMLIPWVIGFIIFKIYPIVISFVYSLMEYPILGDPEFIGFDNYVHIFTNDDVFASSIAATLKYVLIGTPCVLVTSFFVAYILNFKLKGVNLFRTAYYIPSILGGNVAVSILWIQLFDINGPVNMLLGIFGVNPIFWLTDESFAVITLILLKTWQFGSTMLIFLAALQNVSQSLYEAANLDGATKLQQLFRITLPIITPMLLFNMVNVLVKAFQEFNSAYLITKGGPNYTTYFLNVYIYDQAFMNGNYGYASALTWILLMIIGALTALVFSSSKYWVYYND</sequence>
<feature type="domain" description="ABC transmembrane type-1" evidence="8">
    <location>
        <begin position="69"/>
        <end position="280"/>
    </location>
</feature>
<dbReference type="CDD" id="cd06261">
    <property type="entry name" value="TM_PBP2"/>
    <property type="match status" value="1"/>
</dbReference>
<dbReference type="RefSeq" id="WP_020074632.1">
    <property type="nucleotide sequence ID" value="NZ_JBKWRC010000001.1"/>
</dbReference>
<dbReference type="GO" id="GO:0005886">
    <property type="term" value="C:plasma membrane"/>
    <property type="evidence" value="ECO:0007669"/>
    <property type="project" value="UniProtKB-SubCell"/>
</dbReference>
<dbReference type="Gene3D" id="1.10.3720.10">
    <property type="entry name" value="MetI-like"/>
    <property type="match status" value="1"/>
</dbReference>
<feature type="transmembrane region" description="Helical" evidence="7">
    <location>
        <begin position="154"/>
        <end position="178"/>
    </location>
</feature>
<evidence type="ECO:0000313" key="10">
    <source>
        <dbReference type="Proteomes" id="UP000754750"/>
    </source>
</evidence>
<reference evidence="9" key="1">
    <citation type="submission" date="2019-04" db="EMBL/GenBank/DDBJ databases">
        <title>Evolution of Biomass-Degrading Anaerobic Consortia Revealed by Metagenomics.</title>
        <authorList>
            <person name="Peng X."/>
        </authorList>
    </citation>
    <scope>NUCLEOTIDE SEQUENCE</scope>
    <source>
        <strain evidence="9">SIG551</strain>
    </source>
</reference>
<dbReference type="InterPro" id="IPR035906">
    <property type="entry name" value="MetI-like_sf"/>
</dbReference>
<comment type="similarity">
    <text evidence="7">Belongs to the binding-protein-dependent transport system permease family.</text>
</comment>
<gene>
    <name evidence="9" type="ORF">E7512_01855</name>
</gene>
<dbReference type="PANTHER" id="PTHR30193:SF1">
    <property type="entry name" value="ABC TRANSPORTER PERMEASE PROTEIN YESP-RELATED"/>
    <property type="match status" value="1"/>
</dbReference>
<name>A0A928KR05_9FIRM</name>
<dbReference type="SUPFAM" id="SSF161098">
    <property type="entry name" value="MetI-like"/>
    <property type="match status" value="1"/>
</dbReference>
<dbReference type="PROSITE" id="PS50928">
    <property type="entry name" value="ABC_TM1"/>
    <property type="match status" value="1"/>
</dbReference>
<dbReference type="InterPro" id="IPR051393">
    <property type="entry name" value="ABC_transporter_permease"/>
</dbReference>
<dbReference type="InterPro" id="IPR000515">
    <property type="entry name" value="MetI-like"/>
</dbReference>
<keyword evidence="6 7" id="KW-0472">Membrane</keyword>
<evidence type="ECO:0000256" key="3">
    <source>
        <dbReference type="ARBA" id="ARBA00022475"/>
    </source>
</evidence>
<dbReference type="Pfam" id="PF00528">
    <property type="entry name" value="BPD_transp_1"/>
    <property type="match status" value="1"/>
</dbReference>
<comment type="subcellular location">
    <subcellularLocation>
        <location evidence="1 7">Cell membrane</location>
        <topology evidence="1 7">Multi-pass membrane protein</topology>
    </subcellularLocation>
</comment>
<accession>A0A928KR05</accession>
<keyword evidence="4 7" id="KW-0812">Transmembrane</keyword>
<feature type="transmembrane region" description="Helical" evidence="7">
    <location>
        <begin position="199"/>
        <end position="221"/>
    </location>
</feature>
<evidence type="ECO:0000313" key="9">
    <source>
        <dbReference type="EMBL" id="MBE6832323.1"/>
    </source>
</evidence>
<dbReference type="EMBL" id="SVNY01000001">
    <property type="protein sequence ID" value="MBE6832323.1"/>
    <property type="molecule type" value="Genomic_DNA"/>
</dbReference>
<feature type="transmembrane region" description="Helical" evidence="7">
    <location>
        <begin position="12"/>
        <end position="39"/>
    </location>
</feature>
<feature type="transmembrane region" description="Helical" evidence="7">
    <location>
        <begin position="75"/>
        <end position="94"/>
    </location>
</feature>
<evidence type="ECO:0000256" key="2">
    <source>
        <dbReference type="ARBA" id="ARBA00022448"/>
    </source>
</evidence>
<evidence type="ECO:0000256" key="6">
    <source>
        <dbReference type="ARBA" id="ARBA00023136"/>
    </source>
</evidence>
<evidence type="ECO:0000256" key="1">
    <source>
        <dbReference type="ARBA" id="ARBA00004651"/>
    </source>
</evidence>
<proteinExistence type="inferred from homology"/>
<dbReference type="AlphaFoldDB" id="A0A928KR05"/>
<evidence type="ECO:0000259" key="8">
    <source>
        <dbReference type="PROSITE" id="PS50928"/>
    </source>
</evidence>
<evidence type="ECO:0000256" key="5">
    <source>
        <dbReference type="ARBA" id="ARBA00022989"/>
    </source>
</evidence>
<organism evidence="9 10">
    <name type="scientific">Faecalispora sporosphaeroides</name>
    <dbReference type="NCBI Taxonomy" id="1549"/>
    <lineage>
        <taxon>Bacteria</taxon>
        <taxon>Bacillati</taxon>
        <taxon>Bacillota</taxon>
        <taxon>Clostridia</taxon>
        <taxon>Eubacteriales</taxon>
        <taxon>Oscillospiraceae</taxon>
        <taxon>Faecalispora</taxon>
    </lineage>
</organism>
<feature type="transmembrane region" description="Helical" evidence="7">
    <location>
        <begin position="106"/>
        <end position="127"/>
    </location>
</feature>